<feature type="chain" id="PRO_5022047814" evidence="1">
    <location>
        <begin position="20"/>
        <end position="287"/>
    </location>
</feature>
<comment type="caution">
    <text evidence="2">The sequence shown here is derived from an EMBL/GenBank/DDBJ whole genome shotgun (WGS) entry which is preliminary data.</text>
</comment>
<dbReference type="InterPro" id="IPR052953">
    <property type="entry name" value="Ser-rich/MCO-related"/>
</dbReference>
<dbReference type="SUPFAM" id="SSF49503">
    <property type="entry name" value="Cupredoxins"/>
    <property type="match status" value="1"/>
</dbReference>
<organism evidence="2 3">
    <name type="scientific">Lachnellula willkommii</name>
    <dbReference type="NCBI Taxonomy" id="215461"/>
    <lineage>
        <taxon>Eukaryota</taxon>
        <taxon>Fungi</taxon>
        <taxon>Dikarya</taxon>
        <taxon>Ascomycota</taxon>
        <taxon>Pezizomycotina</taxon>
        <taxon>Leotiomycetes</taxon>
        <taxon>Helotiales</taxon>
        <taxon>Lachnaceae</taxon>
        <taxon>Lachnellula</taxon>
    </lineage>
</organism>
<proteinExistence type="predicted"/>
<evidence type="ECO:0000256" key="1">
    <source>
        <dbReference type="SAM" id="SignalP"/>
    </source>
</evidence>
<dbReference type="PANTHER" id="PTHR34883:SF16">
    <property type="entry name" value="RICH PROTEIN, PUTATIVE-RELATED"/>
    <property type="match status" value="1"/>
</dbReference>
<gene>
    <name evidence="2" type="ORF">LAWI1_G003789</name>
</gene>
<dbReference type="EMBL" id="QGML01000333">
    <property type="protein sequence ID" value="TVY92353.1"/>
    <property type="molecule type" value="Genomic_DNA"/>
</dbReference>
<name>A0A559MHA9_9HELO</name>
<dbReference type="PANTHER" id="PTHR34883">
    <property type="entry name" value="SERINE-RICH PROTEIN, PUTATIVE-RELATED-RELATED"/>
    <property type="match status" value="1"/>
</dbReference>
<evidence type="ECO:0000313" key="2">
    <source>
        <dbReference type="EMBL" id="TVY92353.1"/>
    </source>
</evidence>
<dbReference type="InterPro" id="IPR008972">
    <property type="entry name" value="Cupredoxin"/>
</dbReference>
<keyword evidence="1" id="KW-0732">Signal</keyword>
<dbReference type="Gene3D" id="2.60.40.420">
    <property type="entry name" value="Cupredoxins - blue copper proteins"/>
    <property type="match status" value="1"/>
</dbReference>
<dbReference type="AlphaFoldDB" id="A0A559MHA9"/>
<protein>
    <submittedName>
        <fullName evidence="2">Putative GPI-anchored cupredoxin</fullName>
    </submittedName>
</protein>
<dbReference type="Proteomes" id="UP000315522">
    <property type="component" value="Unassembled WGS sequence"/>
</dbReference>
<feature type="signal peptide" evidence="1">
    <location>
        <begin position="1"/>
        <end position="19"/>
    </location>
</feature>
<reference evidence="2 3" key="1">
    <citation type="submission" date="2018-05" db="EMBL/GenBank/DDBJ databases">
        <title>Genome sequencing and assembly of the regulated plant pathogen Lachnellula willkommii and related sister species for the development of diagnostic species identification markers.</title>
        <authorList>
            <person name="Giroux E."/>
            <person name="Bilodeau G."/>
        </authorList>
    </citation>
    <scope>NUCLEOTIDE SEQUENCE [LARGE SCALE GENOMIC DNA]</scope>
    <source>
        <strain evidence="2 3">CBS 172.35</strain>
    </source>
</reference>
<sequence length="287" mass="31129">MRLVLFWFLLLLKSSFIDGTTTTFKPYIKAHWNTTTHEHASQSSGYWPATALEATACNAACPISTTNSLSSYVHSVTVGAGNTLTFAPNDLDANIGDIVKFTFLALNHTLTQSSLELPCTNIGGFSTGFNQFNPKNLSGQFVVEYPVRTLDPQWFFCAQTKAKSHCRAGMVFALNSGGRMSHFLSAVSETFNGSNATTSEMTKTASISVLAATTSQPPSPLADPDLSTSTMPVSITLEHILNESYPHNFINFINFIPQQLGLHFNTGGISGSCKSCRQNEGSVKIYE</sequence>
<evidence type="ECO:0000313" key="3">
    <source>
        <dbReference type="Proteomes" id="UP000315522"/>
    </source>
</evidence>
<keyword evidence="3" id="KW-1185">Reference proteome</keyword>
<accession>A0A559MHA9</accession>